<dbReference type="SMART" id="SM00382">
    <property type="entry name" value="AAA"/>
    <property type="match status" value="1"/>
</dbReference>
<protein>
    <recommendedName>
        <fullName evidence="1">AAA+ ATPase domain-containing protein</fullName>
    </recommendedName>
</protein>
<dbReference type="InterPro" id="IPR008868">
    <property type="entry name" value="TniB"/>
</dbReference>
<proteinExistence type="predicted"/>
<reference evidence="2 3" key="1">
    <citation type="submission" date="2017-12" db="EMBL/GenBank/DDBJ databases">
        <title>The genome sequence of Caulobacter flavus CGMCC1 15093.</title>
        <authorList>
            <person name="Gao J."/>
            <person name="Mao X."/>
            <person name="Sun J."/>
        </authorList>
    </citation>
    <scope>NUCLEOTIDE SEQUENCE [LARGE SCALE GENOMIC DNA]</scope>
    <source>
        <strain evidence="2 3">CGMCC1 15093</strain>
    </source>
</reference>
<gene>
    <name evidence="2" type="ORF">CFHF_18930</name>
</gene>
<comment type="caution">
    <text evidence="2">The sequence shown here is derived from an EMBL/GenBank/DDBJ whole genome shotgun (WGS) entry which is preliminary data.</text>
</comment>
<dbReference type="RefSeq" id="WP_101714509.1">
    <property type="nucleotide sequence ID" value="NZ_PJRQ01000040.1"/>
</dbReference>
<name>A0A2N5CPY3_9CAUL</name>
<dbReference type="Proteomes" id="UP000234483">
    <property type="component" value="Unassembled WGS sequence"/>
</dbReference>
<dbReference type="Gene3D" id="3.40.50.300">
    <property type="entry name" value="P-loop containing nucleotide triphosphate hydrolases"/>
    <property type="match status" value="1"/>
</dbReference>
<accession>A0A2N5CPY3</accession>
<evidence type="ECO:0000259" key="1">
    <source>
        <dbReference type="SMART" id="SM00382"/>
    </source>
</evidence>
<evidence type="ECO:0000313" key="3">
    <source>
        <dbReference type="Proteomes" id="UP000234483"/>
    </source>
</evidence>
<organism evidence="2 3">
    <name type="scientific">Caulobacter flavus</name>
    <dbReference type="NCBI Taxonomy" id="1679497"/>
    <lineage>
        <taxon>Bacteria</taxon>
        <taxon>Pseudomonadati</taxon>
        <taxon>Pseudomonadota</taxon>
        <taxon>Alphaproteobacteria</taxon>
        <taxon>Caulobacterales</taxon>
        <taxon>Caulobacteraceae</taxon>
        <taxon>Caulobacter</taxon>
    </lineage>
</organism>
<evidence type="ECO:0000313" key="2">
    <source>
        <dbReference type="EMBL" id="PLR09213.1"/>
    </source>
</evidence>
<dbReference type="InterPro" id="IPR052026">
    <property type="entry name" value="ExeA_AAA_ATPase_DNA-bind"/>
</dbReference>
<dbReference type="InterPro" id="IPR027417">
    <property type="entry name" value="P-loop_NTPase"/>
</dbReference>
<feature type="domain" description="AAA+ ATPase" evidence="1">
    <location>
        <begin position="53"/>
        <end position="209"/>
    </location>
</feature>
<dbReference type="PANTHER" id="PTHR35894:SF5">
    <property type="entry name" value="MU-LIKE PROPHAGE FLUMU DNA TRANSPOSITION PROTEIN B"/>
    <property type="match status" value="1"/>
</dbReference>
<dbReference type="PANTHER" id="PTHR35894">
    <property type="entry name" value="GENERAL SECRETION PATHWAY PROTEIN A-RELATED"/>
    <property type="match status" value="1"/>
</dbReference>
<dbReference type="SUPFAM" id="SSF52540">
    <property type="entry name" value="P-loop containing nucleoside triphosphate hydrolases"/>
    <property type="match status" value="1"/>
</dbReference>
<dbReference type="InterPro" id="IPR003593">
    <property type="entry name" value="AAA+_ATPase"/>
</dbReference>
<dbReference type="AlphaFoldDB" id="A0A2N5CPY3"/>
<dbReference type="EMBL" id="PJRQ01000040">
    <property type="protein sequence ID" value="PLR09213.1"/>
    <property type="molecule type" value="Genomic_DNA"/>
</dbReference>
<dbReference type="Pfam" id="PF05621">
    <property type="entry name" value="TniB"/>
    <property type="match status" value="1"/>
</dbReference>
<sequence length="301" mass="34044">MRANIIPQAARILEASNATRFSFIERDKVIETPIFNLIQARLGELVAHHRVIRPPNLAIVGVSGIGKTHAITDFVEHRKPRRSADGRLKVPVLHAQYPPLTDSRWLARTLVKKLGYQLALPRGDMAIFELLVDLLEEADTRLIIIEELNQLVDWPRAHVREFYGVARWLSNESQIPIVLSGTDEVLDLIDGDVQLTRRFERLQLLPWKLDEAFAGFVSAYLQTIPLRNETLIDRSFIEQVHEAGQGVTDTTVKILQRAAKRAILDGAELIESRHIISDATLPPPTAGKRLVARRVKRRRAA</sequence>